<dbReference type="PANTHER" id="PTHR42987:SF4">
    <property type="entry name" value="PROTEASE SOHB-RELATED"/>
    <property type="match status" value="1"/>
</dbReference>
<protein>
    <recommendedName>
        <fullName evidence="7">Peptidase S49 domain-containing protein</fullName>
    </recommendedName>
</protein>
<dbReference type="OrthoDB" id="45421at2759"/>
<feature type="compositionally biased region" description="Low complexity" evidence="5">
    <location>
        <begin position="229"/>
        <end position="261"/>
    </location>
</feature>
<gene>
    <name evidence="8" type="ORF">FisN_10Hh204</name>
</gene>
<proteinExistence type="inferred from homology"/>
<dbReference type="InParanoid" id="A0A1Z5JX27"/>
<feature type="region of interest" description="Disordered" evidence="5">
    <location>
        <begin position="229"/>
        <end position="276"/>
    </location>
</feature>
<sequence>MKSLLRNVHLILLWIAFSSRATTATSSSRKLFFPRWAPWSEVTNNNDNNKRPRFFSLLQRLGATSVSDNSSNETEKTNEKRRRRNKRSDDATDKATPPKKPFSFFRRSPKKTKPTPEATTADVPASKATKQMTMPWQRRKAPESPSPIESSSDSTTNITTATNVTEDSRESALSPSANTTTSTNNPKRTWGLFRKRPAPQVPESTPSSTKIIVTTYVLTDGVETVETNVTSSTGESSMNGTATFNATNTNVNNTSSITTNETKTRESPPTQSHAVSPSNIVISQLSPYGNTPQRYYRKQQPGVPLSHMSQQNSVVLAEVLVSVFATATRLWLLTWLARRLASQEESIQPTQHFVWERLNDRYQRDSSALSKVLQTPPEGISMGQWRRDHVWKVHARKRRERVDLASVFTRTVVVIELSDDVKEGISLEQMPEVVTFLLQQHRGGAFGTHKSTGRPMEVEVVFLVQSPGGGVSTFGLAASQMRRLSNVEGITTTAVVDKIAASGGYMIASQAHKLLAAPFSSLGSIGVMMEGLNFNELAEKYGVKPLILKAGTNKNPLSTFGRVSDRDIRHEEERLAAVHEAFKELVVEGRPALGDVLDRVADGSVFLGKEAFDLQMIDGIMTSDEYILERIFANDRVLKLHRSYQARFPRRVLQISPLDLLPHLKTWFKQMNAKQLTGLLAAVVQVGGIVGVLQQVLASFQLKS</sequence>
<dbReference type="Pfam" id="PF01343">
    <property type="entry name" value="Peptidase_S49"/>
    <property type="match status" value="1"/>
</dbReference>
<dbReference type="EMBL" id="BDSP01000131">
    <property type="protein sequence ID" value="GAX18590.1"/>
    <property type="molecule type" value="Genomic_DNA"/>
</dbReference>
<dbReference type="SUPFAM" id="SSF52096">
    <property type="entry name" value="ClpP/crotonase"/>
    <property type="match status" value="1"/>
</dbReference>
<name>A0A1Z5JX27_FISSO</name>
<evidence type="ECO:0000256" key="3">
    <source>
        <dbReference type="ARBA" id="ARBA00022801"/>
    </source>
</evidence>
<keyword evidence="6" id="KW-0732">Signal</keyword>
<feature type="chain" id="PRO_5012757797" description="Peptidase S49 domain-containing protein" evidence="6">
    <location>
        <begin position="25"/>
        <end position="704"/>
    </location>
</feature>
<dbReference type="InterPro" id="IPR029045">
    <property type="entry name" value="ClpP/crotonase-like_dom_sf"/>
</dbReference>
<dbReference type="Proteomes" id="UP000198406">
    <property type="component" value="Unassembled WGS sequence"/>
</dbReference>
<keyword evidence="4" id="KW-0720">Serine protease</keyword>
<feature type="region of interest" description="Disordered" evidence="5">
    <location>
        <begin position="65"/>
        <end position="207"/>
    </location>
</feature>
<dbReference type="GO" id="GO:0006508">
    <property type="term" value="P:proteolysis"/>
    <property type="evidence" value="ECO:0007669"/>
    <property type="project" value="UniProtKB-KW"/>
</dbReference>
<comment type="similarity">
    <text evidence="1">Belongs to the peptidase S49 family.</text>
</comment>
<feature type="domain" description="Peptidase S49" evidence="7">
    <location>
        <begin position="490"/>
        <end position="627"/>
    </location>
</feature>
<dbReference type="GO" id="GO:0008236">
    <property type="term" value="F:serine-type peptidase activity"/>
    <property type="evidence" value="ECO:0007669"/>
    <property type="project" value="UniProtKB-KW"/>
</dbReference>
<accession>A0A1Z5JX27</accession>
<evidence type="ECO:0000256" key="5">
    <source>
        <dbReference type="SAM" id="MobiDB-lite"/>
    </source>
</evidence>
<keyword evidence="2" id="KW-0645">Protease</keyword>
<keyword evidence="3" id="KW-0378">Hydrolase</keyword>
<evidence type="ECO:0000259" key="7">
    <source>
        <dbReference type="Pfam" id="PF01343"/>
    </source>
</evidence>
<evidence type="ECO:0000256" key="6">
    <source>
        <dbReference type="SAM" id="SignalP"/>
    </source>
</evidence>
<evidence type="ECO:0000256" key="2">
    <source>
        <dbReference type="ARBA" id="ARBA00022670"/>
    </source>
</evidence>
<dbReference type="InterPro" id="IPR002142">
    <property type="entry name" value="Peptidase_S49"/>
</dbReference>
<keyword evidence="9" id="KW-1185">Reference proteome</keyword>
<reference evidence="8 9" key="1">
    <citation type="journal article" date="2015" name="Plant Cell">
        <title>Oil accumulation by the oleaginous diatom Fistulifera solaris as revealed by the genome and transcriptome.</title>
        <authorList>
            <person name="Tanaka T."/>
            <person name="Maeda Y."/>
            <person name="Veluchamy A."/>
            <person name="Tanaka M."/>
            <person name="Abida H."/>
            <person name="Marechal E."/>
            <person name="Bowler C."/>
            <person name="Muto M."/>
            <person name="Sunaga Y."/>
            <person name="Tanaka M."/>
            <person name="Yoshino T."/>
            <person name="Taniguchi T."/>
            <person name="Fukuda Y."/>
            <person name="Nemoto M."/>
            <person name="Matsumoto M."/>
            <person name="Wong P.S."/>
            <person name="Aburatani S."/>
            <person name="Fujibuchi W."/>
        </authorList>
    </citation>
    <scope>NUCLEOTIDE SEQUENCE [LARGE SCALE GENOMIC DNA]</scope>
    <source>
        <strain evidence="8 9">JPCC DA0580</strain>
    </source>
</reference>
<evidence type="ECO:0000313" key="9">
    <source>
        <dbReference type="Proteomes" id="UP000198406"/>
    </source>
</evidence>
<dbReference type="AlphaFoldDB" id="A0A1Z5JX27"/>
<feature type="compositionally biased region" description="Low complexity" evidence="5">
    <location>
        <begin position="146"/>
        <end position="186"/>
    </location>
</feature>
<dbReference type="Gene3D" id="6.20.330.10">
    <property type="match status" value="1"/>
</dbReference>
<feature type="compositionally biased region" description="Polar residues" evidence="5">
    <location>
        <begin position="267"/>
        <end position="276"/>
    </location>
</feature>
<feature type="signal peptide" evidence="6">
    <location>
        <begin position="1"/>
        <end position="24"/>
    </location>
</feature>
<dbReference type="CDD" id="cd07023">
    <property type="entry name" value="S49_Sppa_N_C"/>
    <property type="match status" value="1"/>
</dbReference>
<dbReference type="PANTHER" id="PTHR42987">
    <property type="entry name" value="PEPTIDASE S49"/>
    <property type="match status" value="1"/>
</dbReference>
<organism evidence="8 9">
    <name type="scientific">Fistulifera solaris</name>
    <name type="common">Oleaginous diatom</name>
    <dbReference type="NCBI Taxonomy" id="1519565"/>
    <lineage>
        <taxon>Eukaryota</taxon>
        <taxon>Sar</taxon>
        <taxon>Stramenopiles</taxon>
        <taxon>Ochrophyta</taxon>
        <taxon>Bacillariophyta</taxon>
        <taxon>Bacillariophyceae</taxon>
        <taxon>Bacillariophycidae</taxon>
        <taxon>Naviculales</taxon>
        <taxon>Naviculaceae</taxon>
        <taxon>Fistulifera</taxon>
    </lineage>
</organism>
<dbReference type="Gene3D" id="3.90.226.10">
    <property type="entry name" value="2-enoyl-CoA Hydratase, Chain A, domain 1"/>
    <property type="match status" value="1"/>
</dbReference>
<evidence type="ECO:0000256" key="1">
    <source>
        <dbReference type="ARBA" id="ARBA00008683"/>
    </source>
</evidence>
<evidence type="ECO:0000256" key="4">
    <source>
        <dbReference type="ARBA" id="ARBA00022825"/>
    </source>
</evidence>
<dbReference type="InterPro" id="IPR047272">
    <property type="entry name" value="S49_SppA_C"/>
</dbReference>
<comment type="caution">
    <text evidence="8">The sequence shown here is derived from an EMBL/GenBank/DDBJ whole genome shotgun (WGS) entry which is preliminary data.</text>
</comment>
<evidence type="ECO:0000313" key="8">
    <source>
        <dbReference type="EMBL" id="GAX18590.1"/>
    </source>
</evidence>